<dbReference type="CDD" id="cd21198">
    <property type="entry name" value="CH_EHBP"/>
    <property type="match status" value="1"/>
</dbReference>
<dbReference type="PROSITE" id="PS50021">
    <property type="entry name" value="CH"/>
    <property type="match status" value="1"/>
</dbReference>
<dbReference type="Gene3D" id="1.10.418.10">
    <property type="entry name" value="Calponin-like domain"/>
    <property type="match status" value="1"/>
</dbReference>
<dbReference type="InterPro" id="IPR050540">
    <property type="entry name" value="F-actin_Monoox_Mical"/>
</dbReference>
<keyword evidence="9" id="KW-1185">Reference proteome</keyword>
<feature type="compositionally biased region" description="Basic and acidic residues" evidence="5">
    <location>
        <begin position="727"/>
        <end position="751"/>
    </location>
</feature>
<dbReference type="InterPro" id="IPR022735">
    <property type="entry name" value="bMERB_dom"/>
</dbReference>
<keyword evidence="4" id="KW-0175">Coiled coil</keyword>
<accession>A0AAQ4R5M4</accession>
<dbReference type="SMART" id="SM01203">
    <property type="entry name" value="DUF3585"/>
    <property type="match status" value="1"/>
</dbReference>
<dbReference type="PANTHER" id="PTHR23167">
    <property type="entry name" value="CALPONIN HOMOLOGY DOMAIN-CONTAINING PROTEIN DDB_G0272472-RELATED"/>
    <property type="match status" value="1"/>
</dbReference>
<dbReference type="Pfam" id="PF00307">
    <property type="entry name" value="CH"/>
    <property type="match status" value="1"/>
</dbReference>
<evidence type="ECO:0000259" key="6">
    <source>
        <dbReference type="PROSITE" id="PS50021"/>
    </source>
</evidence>
<dbReference type="PANTHER" id="PTHR23167:SF42">
    <property type="entry name" value="EH DOMAIN-BINDING PROTEIN 1-LIKE PROTEIN 1"/>
    <property type="match status" value="1"/>
</dbReference>
<feature type="compositionally biased region" description="Basic and acidic residues" evidence="5">
    <location>
        <begin position="794"/>
        <end position="805"/>
    </location>
</feature>
<dbReference type="PROSITE" id="PS51848">
    <property type="entry name" value="BMERB"/>
    <property type="match status" value="1"/>
</dbReference>
<evidence type="ECO:0000259" key="7">
    <source>
        <dbReference type="PROSITE" id="PS51848"/>
    </source>
</evidence>
<evidence type="ECO:0000256" key="2">
    <source>
        <dbReference type="ARBA" id="ARBA00022553"/>
    </source>
</evidence>
<evidence type="ECO:0000256" key="3">
    <source>
        <dbReference type="ARBA" id="ARBA00022753"/>
    </source>
</evidence>
<feature type="compositionally biased region" description="Polar residues" evidence="5">
    <location>
        <begin position="31"/>
        <end position="41"/>
    </location>
</feature>
<dbReference type="Pfam" id="PF12130">
    <property type="entry name" value="bMERB_dom"/>
    <property type="match status" value="1"/>
</dbReference>
<evidence type="ECO:0000256" key="4">
    <source>
        <dbReference type="ARBA" id="ARBA00023054"/>
    </source>
</evidence>
<feature type="region of interest" description="Disordered" evidence="5">
    <location>
        <begin position="233"/>
        <end position="260"/>
    </location>
</feature>
<feature type="compositionally biased region" description="Basic and acidic residues" evidence="5">
    <location>
        <begin position="150"/>
        <end position="197"/>
    </location>
</feature>
<evidence type="ECO:0000313" key="9">
    <source>
        <dbReference type="Proteomes" id="UP000007635"/>
    </source>
</evidence>
<feature type="region of interest" description="Disordered" evidence="5">
    <location>
        <begin position="849"/>
        <end position="883"/>
    </location>
</feature>
<feature type="compositionally biased region" description="Polar residues" evidence="5">
    <location>
        <begin position="1"/>
        <end position="17"/>
    </location>
</feature>
<feature type="compositionally biased region" description="Basic and acidic residues" evidence="5">
    <location>
        <begin position="293"/>
        <end position="538"/>
    </location>
</feature>
<dbReference type="GeneTree" id="ENSGT00940000161027"/>
<evidence type="ECO:0000256" key="5">
    <source>
        <dbReference type="SAM" id="MobiDB-lite"/>
    </source>
</evidence>
<dbReference type="FunFam" id="1.10.418.10:FF:000023">
    <property type="entry name" value="EH domain-binding protein 1 isoform X1"/>
    <property type="match status" value="1"/>
</dbReference>
<name>A0AAQ4R5M4_GASAC</name>
<feature type="compositionally biased region" description="Low complexity" evidence="5">
    <location>
        <begin position="777"/>
        <end position="793"/>
    </location>
</feature>
<dbReference type="Proteomes" id="UP000007635">
    <property type="component" value="Chromosome VII"/>
</dbReference>
<dbReference type="InterPro" id="IPR001715">
    <property type="entry name" value="CH_dom"/>
</dbReference>
<protein>
    <recommendedName>
        <fullName evidence="10">EH domain binding protein 1 like 1</fullName>
    </recommendedName>
</protein>
<feature type="compositionally biased region" description="Polar residues" evidence="5">
    <location>
        <begin position="1132"/>
        <end position="1142"/>
    </location>
</feature>
<feature type="compositionally biased region" description="Basic and acidic residues" evidence="5">
    <location>
        <begin position="1121"/>
        <end position="1131"/>
    </location>
</feature>
<sequence length="1311" mass="150847">MSLTSGVSVSSPAQSRSELIIAPPPPWPFSCSESSTPQQPSTNVVAAFITSKQPNAQEETDLKTPTNEVDVISAFKAEKPPLAKPEADPDFDDITFESFESQRQESGGLFLEEDNSKRDTIKRCPPGLQKNYEKVGGAKPSLTEQLEGAAMKKEVMINAEQEKQREKKQEEERRRKEEEQRVISQKQEESKKYEEERKQLLEEEKKRLLREEEEVEKEKERRKCEGERLLKERRDRQEKLREDDDKRKRNEEERREREQQRRLLEVEEEKDKFRMEEERRLEGERFLRKMKEEEEKRMEEVRVFEEQSKRKAEEKKRMLEEEEQIKMKEERLKKEKEMQQQKMKEEEERRETEEADRKKNDEEERMKREEGQRRNERKKREEEVERKRREEEENRGKEAEERRRREEKERVLKEEKEREQEREEKEKERFLKKEKERIERRKEAEEKRRKEEEEKRKEALLKKQQETERQLKEEQMRANERKKKEEEEKKKRAEEEKRHLEEKEKAEQKLKEEEKRLLQEDEETERRKKDGRNKRSEELAAPICSPEANKSDEDKQQMKTVSPSLPVPRLNAHTVAPPLSFTGSALKDVTQTPLPGPRLLPPGKTCVASERLPPQNLSQSQKREMTLQSVDKASSATNERSQREDAAEVGADVGQEHQPVPVKDTETHHAVASPAEPHAPPVKETPKEPTGPILEPGTSPKVSPKPTADGTSLALERLLPSKPEPGPQREKQGLQTSEKPRQEGAIEEKPAEAVSGGRESIANNKEPVCEAEKQLWATVEETTAETGAQGLTESSKEGKDEKHEPSGVTGGAQICAHSEAVTEQPLEPPGFMTAVVGVLCKGPKGQCADIPDGGQKKPPSQLVDASSGRTSDDPAVTPPHHCEMTASRLPTLPEEETCDFKSPHPAAMIREEADGKDDAAEGLVNSSQSLLQWCQNITNGYRGVKVTNFSTSWRNGLAFCSILHHFHPDKVDFDQLHSNDIKLNNKKAFDGFEALGISRLLEPSDMVLLAVPDRLIVMTYLSQIRSHFTHQELSVLQIERNSSQSSYGPALSGPGPTSVDAAAFCMARLNEGVTSEEGRSGALVVPPPRSKRLVKAEDSITPVAPPRSVTKAVKSGPTQDDDTKTGIHNSKELQTATETQPPKQEAETMDTSQYVLSELAALESEQKHIDSRAAVVERRLRSLMETGSDRDEEERLIQEWFTLVNKKNALIRRQDNLELLHEEQDLERRFVLLNRELRVMMAIEDWQKSSTQQQREQLLLQELVSLVNQRDEIIRDIDAKERGALEEDERLERGLEMRRQKYKNKDKCVLQ</sequence>
<reference evidence="8" key="3">
    <citation type="submission" date="2025-09" db="UniProtKB">
        <authorList>
            <consortium name="Ensembl"/>
        </authorList>
    </citation>
    <scope>IDENTIFICATION</scope>
</reference>
<comment type="subcellular location">
    <subcellularLocation>
        <location evidence="1">Endosome</location>
    </subcellularLocation>
</comment>
<dbReference type="InterPro" id="IPR036872">
    <property type="entry name" value="CH_dom_sf"/>
</dbReference>
<proteinExistence type="predicted"/>
<evidence type="ECO:0000313" key="8">
    <source>
        <dbReference type="Ensembl" id="ENSGACP00000058966.1"/>
    </source>
</evidence>
<dbReference type="Ensembl" id="ENSGACT00000068991.1">
    <property type="protein sequence ID" value="ENSGACP00000058966.1"/>
    <property type="gene ID" value="ENSGACG00000020444.2"/>
</dbReference>
<reference evidence="8 9" key="1">
    <citation type="journal article" date="2021" name="G3 (Bethesda)">
        <title>Improved contiguity of the threespine stickleback genome using long-read sequencing.</title>
        <authorList>
            <person name="Nath S."/>
            <person name="Shaw D.E."/>
            <person name="White M.A."/>
        </authorList>
    </citation>
    <scope>NUCLEOTIDE SEQUENCE [LARGE SCALE GENOMIC DNA]</scope>
    <source>
        <strain evidence="8 9">Lake Benthic</strain>
    </source>
</reference>
<dbReference type="GO" id="GO:0005768">
    <property type="term" value="C:endosome"/>
    <property type="evidence" value="ECO:0007669"/>
    <property type="project" value="UniProtKB-SubCell"/>
</dbReference>
<feature type="region of interest" description="Disordered" evidence="5">
    <location>
        <begin position="1096"/>
        <end position="1148"/>
    </location>
</feature>
<feature type="compositionally biased region" description="Polar residues" evidence="5">
    <location>
        <begin position="615"/>
        <end position="639"/>
    </location>
</feature>
<evidence type="ECO:0008006" key="10">
    <source>
        <dbReference type="Google" id="ProtNLM"/>
    </source>
</evidence>
<dbReference type="SUPFAM" id="SSF47576">
    <property type="entry name" value="Calponin-homology domain, CH-domain"/>
    <property type="match status" value="1"/>
</dbReference>
<feature type="domain" description="Calponin-homology (CH)" evidence="6">
    <location>
        <begin position="924"/>
        <end position="1029"/>
    </location>
</feature>
<feature type="region of interest" description="Disordered" evidence="5">
    <location>
        <begin position="1"/>
        <end position="41"/>
    </location>
</feature>
<feature type="region of interest" description="Disordered" evidence="5">
    <location>
        <begin position="293"/>
        <end position="811"/>
    </location>
</feature>
<keyword evidence="3" id="KW-0967">Endosome</keyword>
<evidence type="ECO:0000256" key="1">
    <source>
        <dbReference type="ARBA" id="ARBA00004177"/>
    </source>
</evidence>
<reference evidence="8" key="2">
    <citation type="submission" date="2025-08" db="UniProtKB">
        <authorList>
            <consortium name="Ensembl"/>
        </authorList>
    </citation>
    <scope>IDENTIFICATION</scope>
</reference>
<keyword evidence="2" id="KW-0597">Phosphoprotein</keyword>
<feature type="domain" description="BMERB" evidence="7">
    <location>
        <begin position="1142"/>
        <end position="1293"/>
    </location>
</feature>
<dbReference type="SMART" id="SM00033">
    <property type="entry name" value="CH"/>
    <property type="match status" value="1"/>
</dbReference>
<feature type="region of interest" description="Disordered" evidence="5">
    <location>
        <begin position="100"/>
        <end position="197"/>
    </location>
</feature>
<organism evidence="8 9">
    <name type="scientific">Gasterosteus aculeatus aculeatus</name>
    <name type="common">three-spined stickleback</name>
    <dbReference type="NCBI Taxonomy" id="481459"/>
    <lineage>
        <taxon>Eukaryota</taxon>
        <taxon>Metazoa</taxon>
        <taxon>Chordata</taxon>
        <taxon>Craniata</taxon>
        <taxon>Vertebrata</taxon>
        <taxon>Euteleostomi</taxon>
        <taxon>Actinopterygii</taxon>
        <taxon>Neopterygii</taxon>
        <taxon>Teleostei</taxon>
        <taxon>Neoteleostei</taxon>
        <taxon>Acanthomorphata</taxon>
        <taxon>Eupercaria</taxon>
        <taxon>Perciformes</taxon>
        <taxon>Cottioidei</taxon>
        <taxon>Gasterosteales</taxon>
        <taxon>Gasterosteidae</taxon>
        <taxon>Gasterosteus</taxon>
    </lineage>
</organism>